<dbReference type="EMBL" id="FOOE01000002">
    <property type="protein sequence ID" value="SFF54040.1"/>
    <property type="molecule type" value="Genomic_DNA"/>
</dbReference>
<dbReference type="OrthoDB" id="1908152at2"/>
<dbReference type="STRING" id="1529.SAMN04487885_10273"/>
<dbReference type="eggNOG" id="ENOG5030TV6">
    <property type="taxonomic scope" value="Bacteria"/>
</dbReference>
<accession>A0A1I2JJA0</accession>
<protein>
    <submittedName>
        <fullName evidence="3">Uncharacterized protein</fullName>
    </submittedName>
</protein>
<feature type="transmembrane region" description="Helical" evidence="1">
    <location>
        <begin position="44"/>
        <end position="68"/>
    </location>
</feature>
<sequence length="188" mass="22249">MIKLLYIGFFIGFIVAWIMFNKQTRNIHKRSDNEAKIRTKLTKFIIVDLVLAFLIMITISFIIPYGIWVVGKKDFREVEMIVQENTLVPFEDGTYVKDENNDNGEVYVVNEKGEGKSKGYERYYSKEKNVQFIKNKKSAKYEEVYIYKIKCLKNSNPINRMVNDMFANVYMENRDGEFVEKIIKIYTP</sequence>
<keyword evidence="1" id="KW-0472">Membrane</keyword>
<keyword evidence="1" id="KW-0812">Transmembrane</keyword>
<dbReference type="GeneID" id="90544373"/>
<evidence type="ECO:0000313" key="3">
    <source>
        <dbReference type="EMBL" id="SFF54040.1"/>
    </source>
</evidence>
<gene>
    <name evidence="2" type="ORF">DBY38_13170</name>
    <name evidence="3" type="ORF">SAMN04487885_10273</name>
</gene>
<evidence type="ECO:0000313" key="5">
    <source>
        <dbReference type="Proteomes" id="UP000246114"/>
    </source>
</evidence>
<dbReference type="AlphaFoldDB" id="A0A1I2JJA0"/>
<evidence type="ECO:0000313" key="2">
    <source>
        <dbReference type="EMBL" id="PWL51888.1"/>
    </source>
</evidence>
<reference evidence="3 4" key="1">
    <citation type="submission" date="2016-10" db="EMBL/GenBank/DDBJ databases">
        <authorList>
            <person name="de Groot N.N."/>
        </authorList>
    </citation>
    <scope>NUCLEOTIDE SEQUENCE [LARGE SCALE GENOMIC DNA]</scope>
    <source>
        <strain evidence="3 4">NLAE-zl-G419</strain>
    </source>
</reference>
<feature type="transmembrane region" description="Helical" evidence="1">
    <location>
        <begin position="6"/>
        <end position="23"/>
    </location>
</feature>
<name>A0A1I2JJA0_9CLOT</name>
<dbReference type="EMBL" id="QAMZ01000053">
    <property type="protein sequence ID" value="PWL51888.1"/>
    <property type="molecule type" value="Genomic_DNA"/>
</dbReference>
<keyword evidence="1" id="KW-1133">Transmembrane helix</keyword>
<evidence type="ECO:0000313" key="4">
    <source>
        <dbReference type="Proteomes" id="UP000182135"/>
    </source>
</evidence>
<keyword evidence="4" id="KW-1185">Reference proteome</keyword>
<evidence type="ECO:0000256" key="1">
    <source>
        <dbReference type="SAM" id="Phobius"/>
    </source>
</evidence>
<dbReference type="Proteomes" id="UP000246114">
    <property type="component" value="Unassembled WGS sequence"/>
</dbReference>
<organism evidence="3 4">
    <name type="scientific">Clostridium cadaveris</name>
    <dbReference type="NCBI Taxonomy" id="1529"/>
    <lineage>
        <taxon>Bacteria</taxon>
        <taxon>Bacillati</taxon>
        <taxon>Bacillota</taxon>
        <taxon>Clostridia</taxon>
        <taxon>Eubacteriales</taxon>
        <taxon>Clostridiaceae</taxon>
        <taxon>Clostridium</taxon>
    </lineage>
</organism>
<reference evidence="2 5" key="2">
    <citation type="submission" date="2018-03" db="EMBL/GenBank/DDBJ databases">
        <title>The uncultured portion of the human microbiome is neutrally assembled.</title>
        <authorList>
            <person name="Jeraldo P."/>
            <person name="Boardman L."/>
            <person name="White B.A."/>
            <person name="Nelson H."/>
            <person name="Goldenfeld N."/>
            <person name="Chia N."/>
        </authorList>
    </citation>
    <scope>NUCLEOTIDE SEQUENCE [LARGE SCALE GENOMIC DNA]</scope>
    <source>
        <strain evidence="2">CIM:MAG 903</strain>
    </source>
</reference>
<proteinExistence type="predicted"/>
<dbReference type="RefSeq" id="WP_027637916.1">
    <property type="nucleotide sequence ID" value="NZ_CABMJC010000002.1"/>
</dbReference>
<dbReference type="Proteomes" id="UP000182135">
    <property type="component" value="Unassembled WGS sequence"/>
</dbReference>